<gene>
    <name evidence="1" type="ORF">LOC71_03170</name>
</gene>
<comment type="caution">
    <text evidence="1">The sequence shown here is derived from an EMBL/GenBank/DDBJ whole genome shotgun (WGS) entry which is preliminary data.</text>
</comment>
<dbReference type="Proteomes" id="UP001430306">
    <property type="component" value="Unassembled WGS sequence"/>
</dbReference>
<reference evidence="1" key="1">
    <citation type="submission" date="2021-11" db="EMBL/GenBank/DDBJ databases">
        <title>Genome sequence.</title>
        <authorList>
            <person name="Sun Q."/>
        </authorList>
    </citation>
    <scope>NUCLEOTIDE SEQUENCE</scope>
    <source>
        <strain evidence="1">JC740</strain>
    </source>
</reference>
<organism evidence="1 2">
    <name type="scientific">Rhodopirellula halodulae</name>
    <dbReference type="NCBI Taxonomy" id="2894198"/>
    <lineage>
        <taxon>Bacteria</taxon>
        <taxon>Pseudomonadati</taxon>
        <taxon>Planctomycetota</taxon>
        <taxon>Planctomycetia</taxon>
        <taxon>Pirellulales</taxon>
        <taxon>Pirellulaceae</taxon>
        <taxon>Rhodopirellula</taxon>
    </lineage>
</organism>
<evidence type="ECO:0000313" key="2">
    <source>
        <dbReference type="Proteomes" id="UP001430306"/>
    </source>
</evidence>
<dbReference type="Pfam" id="PF13366">
    <property type="entry name" value="PDDEXK_3"/>
    <property type="match status" value="1"/>
</dbReference>
<evidence type="ECO:0000313" key="1">
    <source>
        <dbReference type="EMBL" id="MCC9641261.1"/>
    </source>
</evidence>
<dbReference type="InterPro" id="IPR026350">
    <property type="entry name" value="GxxExxY"/>
</dbReference>
<protein>
    <submittedName>
        <fullName evidence="1">GxxExxY protein</fullName>
    </submittedName>
</protein>
<dbReference type="NCBIfam" id="TIGR04256">
    <property type="entry name" value="GxxExxY"/>
    <property type="match status" value="1"/>
</dbReference>
<dbReference type="EMBL" id="JAJKFW010000006">
    <property type="protein sequence ID" value="MCC9641261.1"/>
    <property type="molecule type" value="Genomic_DNA"/>
</dbReference>
<proteinExistence type="predicted"/>
<keyword evidence="2" id="KW-1185">Reference proteome</keyword>
<name>A0ABS8NFM0_9BACT</name>
<sequence>MAENEISKRIVSAAIEVHRSLGGPGLLESVYEEALAYELTQTGCDVRRQAPSPIRCKDVTLATPLKIDLLVDGLVIVECKAVNQYNPIFATQLLTYLRLKNLRLGLVINFGERLVKDGIHRVVNNL</sequence>
<accession>A0ABS8NFM0</accession>